<name>A0A382SK78_9ZZZZ</name>
<feature type="non-terminal residue" evidence="1">
    <location>
        <position position="33"/>
    </location>
</feature>
<reference evidence="1" key="1">
    <citation type="submission" date="2018-05" db="EMBL/GenBank/DDBJ databases">
        <authorList>
            <person name="Lanie J.A."/>
            <person name="Ng W.-L."/>
            <person name="Kazmierczak K.M."/>
            <person name="Andrzejewski T.M."/>
            <person name="Davidsen T.M."/>
            <person name="Wayne K.J."/>
            <person name="Tettelin H."/>
            <person name="Glass J.I."/>
            <person name="Rusch D."/>
            <person name="Podicherti R."/>
            <person name="Tsui H.-C.T."/>
            <person name="Winkler M.E."/>
        </authorList>
    </citation>
    <scope>NUCLEOTIDE SEQUENCE</scope>
</reference>
<gene>
    <name evidence="1" type="ORF">METZ01_LOCUS362826</name>
</gene>
<proteinExistence type="predicted"/>
<accession>A0A382SK78</accession>
<organism evidence="1">
    <name type="scientific">marine metagenome</name>
    <dbReference type="NCBI Taxonomy" id="408172"/>
    <lineage>
        <taxon>unclassified sequences</taxon>
        <taxon>metagenomes</taxon>
        <taxon>ecological metagenomes</taxon>
    </lineage>
</organism>
<sequence length="33" mass="4018">MDKLCYSCAKREKVLLSDDADYYRRCREVYVKP</sequence>
<dbReference type="EMBL" id="UINC01129526">
    <property type="protein sequence ID" value="SVD09972.1"/>
    <property type="molecule type" value="Genomic_DNA"/>
</dbReference>
<evidence type="ECO:0000313" key="1">
    <source>
        <dbReference type="EMBL" id="SVD09972.1"/>
    </source>
</evidence>
<protein>
    <submittedName>
        <fullName evidence="1">Uncharacterized protein</fullName>
    </submittedName>
</protein>
<dbReference type="AlphaFoldDB" id="A0A382SK78"/>